<accession>E3MQ49</accession>
<protein>
    <recommendedName>
        <fullName evidence="1">Sdz-33 F-box domain-containing protein</fullName>
    </recommendedName>
</protein>
<dbReference type="Proteomes" id="UP000008281">
    <property type="component" value="Unassembled WGS sequence"/>
</dbReference>
<evidence type="ECO:0000313" key="3">
    <source>
        <dbReference type="Proteomes" id="UP000008281"/>
    </source>
</evidence>
<dbReference type="OMA" id="WIDLQHA"/>
<dbReference type="FunCoup" id="E3MQ49">
    <property type="interactions" value="975"/>
</dbReference>
<organism evidence="3">
    <name type="scientific">Caenorhabditis remanei</name>
    <name type="common">Caenorhabditis vulgaris</name>
    <dbReference type="NCBI Taxonomy" id="31234"/>
    <lineage>
        <taxon>Eukaryota</taxon>
        <taxon>Metazoa</taxon>
        <taxon>Ecdysozoa</taxon>
        <taxon>Nematoda</taxon>
        <taxon>Chromadorea</taxon>
        <taxon>Rhabditida</taxon>
        <taxon>Rhabditina</taxon>
        <taxon>Rhabditomorpha</taxon>
        <taxon>Rhabditoidea</taxon>
        <taxon>Rhabditidae</taxon>
        <taxon>Peloderinae</taxon>
        <taxon>Caenorhabditis</taxon>
    </lineage>
</organism>
<dbReference type="eggNOG" id="ENOG502TJQU">
    <property type="taxonomic scope" value="Eukaryota"/>
</dbReference>
<evidence type="ECO:0000259" key="1">
    <source>
        <dbReference type="Pfam" id="PF07735"/>
    </source>
</evidence>
<evidence type="ECO:0000313" key="2">
    <source>
        <dbReference type="EMBL" id="EFP06803.1"/>
    </source>
</evidence>
<dbReference type="PANTHER" id="PTHR21503:SF53">
    <property type="entry name" value="F-BOX ASSOCIATED DOMAIN-CONTAINING PROTEIN-RELATED"/>
    <property type="match status" value="1"/>
</dbReference>
<dbReference type="Pfam" id="PF07735">
    <property type="entry name" value="FBA_2"/>
    <property type="match status" value="1"/>
</dbReference>
<dbReference type="AlphaFoldDB" id="E3MQ49"/>
<keyword evidence="3" id="KW-1185">Reference proteome</keyword>
<name>E3MQ49_CAERE</name>
<reference evidence="2" key="1">
    <citation type="submission" date="2007-07" db="EMBL/GenBank/DDBJ databases">
        <title>PCAP assembly of the Caenorhabditis remanei genome.</title>
        <authorList>
            <consortium name="The Caenorhabditis remanei Sequencing Consortium"/>
            <person name="Wilson R.K."/>
        </authorList>
    </citation>
    <scope>NUCLEOTIDE SEQUENCE [LARGE SCALE GENOMIC DNA]</scope>
    <source>
        <strain evidence="2">PB4641</strain>
    </source>
</reference>
<dbReference type="InParanoid" id="E3MQ49"/>
<feature type="domain" description="Sdz-33 F-box" evidence="1">
    <location>
        <begin position="144"/>
        <end position="199"/>
    </location>
</feature>
<sequence length="273" mass="32192">MENLKPFPLFRLPRIAIEEVISTMTPFEIKRESGLMSTVKTETLWVYSKNVVTGWMKLLRILKEVFMFCRHRIIFHLDSYPLQNKAIIDCIKSRTPSIDGCDIYGKTETDEDVKYFLNNLNVTEYVGIDVKLSDSFRFPQDNYLEYFVVYSASWVTFDQLLHLKASRLYIHGSLLTNQELNSYLLLWMTSQCHQNLKFLLIDITEPQSLDTILNLPHERINPDVERIVRLPNNDTISLKEGIDIKRNDGMTGTIHFDWRLDKMRLMMWVSRIE</sequence>
<dbReference type="OrthoDB" id="5842403at2759"/>
<proteinExistence type="predicted"/>
<dbReference type="InterPro" id="IPR012885">
    <property type="entry name" value="F-box_Sdz-33"/>
</dbReference>
<dbReference type="HOGENOM" id="CLU_028840_3_0_1"/>
<dbReference type="PANTHER" id="PTHR21503">
    <property type="entry name" value="F-BOX-CONTAINING HYPOTHETICAL PROTEIN C.ELEGANS"/>
    <property type="match status" value="1"/>
</dbReference>
<gene>
    <name evidence="2" type="ORF">CRE_11236</name>
</gene>
<dbReference type="EMBL" id="DS268465">
    <property type="protein sequence ID" value="EFP06803.1"/>
    <property type="molecule type" value="Genomic_DNA"/>
</dbReference>